<evidence type="ECO:0008006" key="4">
    <source>
        <dbReference type="Google" id="ProtNLM"/>
    </source>
</evidence>
<reference evidence="2 3" key="1">
    <citation type="submission" date="2022-05" db="EMBL/GenBank/DDBJ databases">
        <title>Genome Sequencing of Bee-Associated Microbes.</title>
        <authorList>
            <person name="Dunlap C."/>
        </authorList>
    </citation>
    <scope>NUCLEOTIDE SEQUENCE [LARGE SCALE GENOMIC DNA]</scope>
    <source>
        <strain evidence="2 3">NRRL BD-083</strain>
    </source>
</reference>
<name>A0ABT4EML4_9BACI</name>
<feature type="transmembrane region" description="Helical" evidence="1">
    <location>
        <begin position="79"/>
        <end position="101"/>
    </location>
</feature>
<dbReference type="EMBL" id="JAMDLZ010000014">
    <property type="protein sequence ID" value="MCY9546897.1"/>
    <property type="molecule type" value="Genomic_DNA"/>
</dbReference>
<gene>
    <name evidence="2" type="ORF">M5W82_08020</name>
</gene>
<proteinExistence type="predicted"/>
<protein>
    <recommendedName>
        <fullName evidence="4">Sodium-dependent transporter</fullName>
    </recommendedName>
</protein>
<evidence type="ECO:0000313" key="3">
    <source>
        <dbReference type="Proteomes" id="UP001527052"/>
    </source>
</evidence>
<keyword evidence="3" id="KW-1185">Reference proteome</keyword>
<comment type="caution">
    <text evidence="2">The sequence shown here is derived from an EMBL/GenBank/DDBJ whole genome shotgun (WGS) entry which is preliminary data.</text>
</comment>
<dbReference type="InterPro" id="IPR037272">
    <property type="entry name" value="SNS_sf"/>
</dbReference>
<dbReference type="SUPFAM" id="SSF161070">
    <property type="entry name" value="SNF-like"/>
    <property type="match status" value="1"/>
</dbReference>
<keyword evidence="1" id="KW-0812">Transmembrane</keyword>
<accession>A0ABT4EML4</accession>
<feature type="transmembrane region" description="Helical" evidence="1">
    <location>
        <begin position="37"/>
        <end position="58"/>
    </location>
</feature>
<organism evidence="2 3">
    <name type="scientific">Lysinibacillus xylanilyticus</name>
    <dbReference type="NCBI Taxonomy" id="582475"/>
    <lineage>
        <taxon>Bacteria</taxon>
        <taxon>Bacillati</taxon>
        <taxon>Bacillota</taxon>
        <taxon>Bacilli</taxon>
        <taxon>Bacillales</taxon>
        <taxon>Bacillaceae</taxon>
        <taxon>Lysinibacillus</taxon>
    </lineage>
</organism>
<evidence type="ECO:0000256" key="1">
    <source>
        <dbReference type="SAM" id="Phobius"/>
    </source>
</evidence>
<sequence length="102" mass="11716">MAVLSFLSSVFQVHYHSASYSEVKILDRSIFDFVDFLTNSIGMPIGAFLISIFAGYYYTKDFSRKELDSSSLMFNIRYILIRYVSPIAILIILIQAILPLFK</sequence>
<keyword evidence="1" id="KW-0472">Membrane</keyword>
<keyword evidence="1" id="KW-1133">Transmembrane helix</keyword>
<dbReference type="Proteomes" id="UP001527052">
    <property type="component" value="Unassembled WGS sequence"/>
</dbReference>
<dbReference type="RefSeq" id="WP_268637057.1">
    <property type="nucleotide sequence ID" value="NZ_JAMDLZ010000014.1"/>
</dbReference>
<evidence type="ECO:0000313" key="2">
    <source>
        <dbReference type="EMBL" id="MCY9546897.1"/>
    </source>
</evidence>